<reference evidence="2 3" key="1">
    <citation type="submission" date="2018-08" db="EMBL/GenBank/DDBJ databases">
        <title>Bacillus jemisoniae sp. nov., Bacillus chryseoplanitiae sp. nov., Bacillus resnikiae sp. nov., and Bacillus frankliniae sp. nov., isolated from Viking spacecraft and associated surfaces.</title>
        <authorList>
            <person name="Seuylemezian A."/>
            <person name="Vaishampayan P."/>
        </authorList>
    </citation>
    <scope>NUCLEOTIDE SEQUENCE [LARGE SCALE GENOMIC DNA]</scope>
    <source>
        <strain evidence="2 3">MA001</strain>
    </source>
</reference>
<accession>A0A398BCA5</accession>
<sequence>MALGKYCPILQVVGYQNSGKTTLMEKLISRAAQVGLRAASIKHHGHGGAPSYESPSKDSLRHYEAGAIVAGVEGDGILQLRAKMDDLSLEDMLRFYQFFSIDVLFIEGYKKESYPKVVLLRDEQDLSILDSLTNVQCIISRVQVNQKLVQNYKVFQLNEDHLYIDFLMEVVNKDGVI</sequence>
<dbReference type="InterPro" id="IPR027417">
    <property type="entry name" value="P-loop_NTPase"/>
</dbReference>
<dbReference type="PANTHER" id="PTHR40072:SF1">
    <property type="entry name" value="MOLYBDOPTERIN-GUANINE DINUCLEOTIDE BIOSYNTHESIS ADAPTER PROTEIN"/>
    <property type="match status" value="1"/>
</dbReference>
<organism evidence="2 3">
    <name type="scientific">Peribacillus asahii</name>
    <dbReference type="NCBI Taxonomy" id="228899"/>
    <lineage>
        <taxon>Bacteria</taxon>
        <taxon>Bacillati</taxon>
        <taxon>Bacillota</taxon>
        <taxon>Bacilli</taxon>
        <taxon>Bacillales</taxon>
        <taxon>Bacillaceae</taxon>
        <taxon>Peribacillus</taxon>
    </lineage>
</organism>
<dbReference type="NCBIfam" id="TIGR00176">
    <property type="entry name" value="mobB"/>
    <property type="match status" value="1"/>
</dbReference>
<protein>
    <submittedName>
        <fullName evidence="2">Molybdopterin-guanine dinucleotide biosynthesis protein B</fullName>
    </submittedName>
</protein>
<dbReference type="AlphaFoldDB" id="A0A398BCA5"/>
<keyword evidence="3" id="KW-1185">Reference proteome</keyword>
<dbReference type="SUPFAM" id="SSF52540">
    <property type="entry name" value="P-loop containing nucleoside triphosphate hydrolases"/>
    <property type="match status" value="1"/>
</dbReference>
<dbReference type="EMBL" id="QWVS01000018">
    <property type="protein sequence ID" value="RID85450.1"/>
    <property type="molecule type" value="Genomic_DNA"/>
</dbReference>
<evidence type="ECO:0000313" key="3">
    <source>
        <dbReference type="Proteomes" id="UP000266016"/>
    </source>
</evidence>
<dbReference type="InterPro" id="IPR052539">
    <property type="entry name" value="MGD_biosynthesis_adapter"/>
</dbReference>
<dbReference type="GO" id="GO:0006777">
    <property type="term" value="P:Mo-molybdopterin cofactor biosynthetic process"/>
    <property type="evidence" value="ECO:0007669"/>
    <property type="project" value="InterPro"/>
</dbReference>
<dbReference type="RefSeq" id="WP_119117346.1">
    <property type="nucleotide sequence ID" value="NZ_QWVS01000018.1"/>
</dbReference>
<dbReference type="CDD" id="cd03116">
    <property type="entry name" value="MobB"/>
    <property type="match status" value="1"/>
</dbReference>
<dbReference type="GO" id="GO:0005525">
    <property type="term" value="F:GTP binding"/>
    <property type="evidence" value="ECO:0007669"/>
    <property type="project" value="InterPro"/>
</dbReference>
<feature type="domain" description="Molybdopterin-guanine dinucleotide biosynthesis protein B (MobB)" evidence="1">
    <location>
        <begin position="9"/>
        <end position="139"/>
    </location>
</feature>
<dbReference type="Pfam" id="PF03205">
    <property type="entry name" value="MobB"/>
    <property type="match status" value="1"/>
</dbReference>
<dbReference type="PANTHER" id="PTHR40072">
    <property type="entry name" value="MOLYBDOPTERIN-GUANINE DINUCLEOTIDE BIOSYNTHESIS ADAPTER PROTEIN-RELATED"/>
    <property type="match status" value="1"/>
</dbReference>
<evidence type="ECO:0000313" key="2">
    <source>
        <dbReference type="EMBL" id="RID85450.1"/>
    </source>
</evidence>
<dbReference type="Gene3D" id="3.40.50.300">
    <property type="entry name" value="P-loop containing nucleotide triphosphate hydrolases"/>
    <property type="match status" value="1"/>
</dbReference>
<dbReference type="Proteomes" id="UP000266016">
    <property type="component" value="Unassembled WGS sequence"/>
</dbReference>
<evidence type="ECO:0000259" key="1">
    <source>
        <dbReference type="Pfam" id="PF03205"/>
    </source>
</evidence>
<proteinExistence type="predicted"/>
<dbReference type="InterPro" id="IPR004435">
    <property type="entry name" value="MobB_dom"/>
</dbReference>
<name>A0A398BCA5_9BACI</name>
<gene>
    <name evidence="2" type="primary">mobB</name>
    <name evidence="2" type="ORF">D1953_11610</name>
</gene>
<comment type="caution">
    <text evidence="2">The sequence shown here is derived from an EMBL/GenBank/DDBJ whole genome shotgun (WGS) entry which is preliminary data.</text>
</comment>